<dbReference type="HOGENOM" id="CLU_423363_0_0_1"/>
<keyword evidence="2" id="KW-0378">Hydrolase</keyword>
<dbReference type="STRING" id="1287681.M7U086"/>
<evidence type="ECO:0000256" key="1">
    <source>
        <dbReference type="SAM" id="MobiDB-lite"/>
    </source>
</evidence>
<dbReference type="eggNOG" id="ENOG502SB2Z">
    <property type="taxonomic scope" value="Eukaryota"/>
</dbReference>
<protein>
    <submittedName>
        <fullName evidence="2">Putative glycoprotease family protein</fullName>
    </submittedName>
</protein>
<feature type="region of interest" description="Disordered" evidence="1">
    <location>
        <begin position="431"/>
        <end position="465"/>
    </location>
</feature>
<dbReference type="Proteomes" id="UP000012174">
    <property type="component" value="Unassembled WGS sequence"/>
</dbReference>
<dbReference type="GO" id="GO:0008233">
    <property type="term" value="F:peptidase activity"/>
    <property type="evidence" value="ECO:0007669"/>
    <property type="project" value="UniProtKB-KW"/>
</dbReference>
<evidence type="ECO:0000313" key="2">
    <source>
        <dbReference type="EMBL" id="EMR72335.1"/>
    </source>
</evidence>
<sequence length="647" mass="69563">MPVTTNLFEQASAGRAQRDDWEDWEDWEDDDSETGLYTNDLLVDLSDGTTGQSSKGTQHRFSVQKPMRVKSKGRQKAQNAKAGIKLVTDMTKFRRSASQQQQAQLANRGGQNETRGKFVDTAALLALEGEPTSASVGSFSWLKRKPGNLRKDKLGKKATHHTSSDLSPAARPIVIGISVPSDDISSHQVSPQTAVLETPLDVEGHPLRQATKAGRAASSVYSQQPANPKAIPSPGLVSPGLSGTMTSQGAIMVILTRKGAADQTPESSIWLNLTDFPPIPTGVLTVAGPDNVKAVSGCLVNSTETAWTCSLPKEDQDSVAPFLPNQPEFIFNIQYDNDTRALWNVSEAQQPEPTSTEDSGTELDRRSIVTAPGITPIPDPPSVAEISFLGNTTDDIESDEKAGEPTPFYISLLSTVDETVGPSALGRRQGFNNAIGGSEDNGTANSGLSGILPAPKSNSDGTGAPARLFPLAKQQPLRLFDRGLETEHYGFYTYFDKRTYLTDKDDAVSADKDGGSRLADARYVVTFTETRFLVQMWTRRVNTTELLGNGTTPGTDGTSVFSMPGTMPYPITVVEDIHGGNPTKKMTFYYGVDADQQINTTQAGLITIDKGFDGTVVNDRSEADLTLGGVDGGTGGCKCEWQNFRTL</sequence>
<proteinExistence type="predicted"/>
<gene>
    <name evidence="2" type="ORF">UCREL1_611</name>
</gene>
<feature type="compositionally biased region" description="Low complexity" evidence="1">
    <location>
        <begin position="96"/>
        <end position="112"/>
    </location>
</feature>
<feature type="compositionally biased region" description="Acidic residues" evidence="1">
    <location>
        <begin position="20"/>
        <end position="33"/>
    </location>
</feature>
<feature type="compositionally biased region" description="Polar residues" evidence="1">
    <location>
        <begin position="47"/>
        <end position="61"/>
    </location>
</feature>
<dbReference type="EMBL" id="KB705473">
    <property type="protein sequence ID" value="EMR72335.1"/>
    <property type="molecule type" value="Genomic_DNA"/>
</dbReference>
<accession>M7U086</accession>
<evidence type="ECO:0000313" key="3">
    <source>
        <dbReference type="Proteomes" id="UP000012174"/>
    </source>
</evidence>
<feature type="region of interest" description="Disordered" evidence="1">
    <location>
        <begin position="94"/>
        <end position="114"/>
    </location>
</feature>
<feature type="region of interest" description="Disordered" evidence="1">
    <location>
        <begin position="1"/>
        <end position="65"/>
    </location>
</feature>
<dbReference type="GO" id="GO:0006508">
    <property type="term" value="P:proteolysis"/>
    <property type="evidence" value="ECO:0007669"/>
    <property type="project" value="UniProtKB-KW"/>
</dbReference>
<dbReference type="OrthoDB" id="10259622at2759"/>
<reference evidence="3" key="1">
    <citation type="journal article" date="2013" name="Genome Announc.">
        <title>Draft genome sequence of the grapevine dieback fungus Eutypa lata UCR-EL1.</title>
        <authorList>
            <person name="Blanco-Ulate B."/>
            <person name="Rolshausen P.E."/>
            <person name="Cantu D."/>
        </authorList>
    </citation>
    <scope>NUCLEOTIDE SEQUENCE [LARGE SCALE GENOMIC DNA]</scope>
    <source>
        <strain evidence="3">UCR-EL1</strain>
    </source>
</reference>
<dbReference type="KEGG" id="ela:UCREL1_611"/>
<keyword evidence="3" id="KW-1185">Reference proteome</keyword>
<keyword evidence="2" id="KW-0645">Protease</keyword>
<organism evidence="2 3">
    <name type="scientific">Eutypa lata (strain UCR-EL1)</name>
    <name type="common">Grapevine dieback disease fungus</name>
    <name type="synonym">Eutypa armeniacae</name>
    <dbReference type="NCBI Taxonomy" id="1287681"/>
    <lineage>
        <taxon>Eukaryota</taxon>
        <taxon>Fungi</taxon>
        <taxon>Dikarya</taxon>
        <taxon>Ascomycota</taxon>
        <taxon>Pezizomycotina</taxon>
        <taxon>Sordariomycetes</taxon>
        <taxon>Xylariomycetidae</taxon>
        <taxon>Xylariales</taxon>
        <taxon>Diatrypaceae</taxon>
        <taxon>Eutypa</taxon>
    </lineage>
</organism>
<feature type="region of interest" description="Disordered" evidence="1">
    <location>
        <begin position="211"/>
        <end position="241"/>
    </location>
</feature>
<dbReference type="AlphaFoldDB" id="M7U086"/>
<name>M7U086_EUTLA</name>